<dbReference type="AlphaFoldDB" id="A0ABD4Z3D2"/>
<reference evidence="2 3" key="1">
    <citation type="submission" date="2022-09" db="EMBL/GenBank/DDBJ databases">
        <title>Intensive care unit water sources are persistently colonized with multi-drug resistant bacteria and are the site of extensive horizontal gene transfer of antibiotic resistance genes.</title>
        <authorList>
            <person name="Diorio-Toth L."/>
        </authorList>
    </citation>
    <scope>NUCLEOTIDE SEQUENCE [LARGE SCALE GENOMIC DNA]</scope>
    <source>
        <strain evidence="2 3">GD03967</strain>
    </source>
</reference>
<evidence type="ECO:0000259" key="1">
    <source>
        <dbReference type="Pfam" id="PF13503"/>
    </source>
</evidence>
<feature type="domain" description="DUF4123" evidence="1">
    <location>
        <begin position="27"/>
        <end position="145"/>
    </location>
</feature>
<proteinExistence type="predicted"/>
<dbReference type="RefSeq" id="WP_279992150.1">
    <property type="nucleotide sequence ID" value="NZ_JAOBZK010000068.1"/>
</dbReference>
<evidence type="ECO:0000313" key="3">
    <source>
        <dbReference type="Proteomes" id="UP001158644"/>
    </source>
</evidence>
<dbReference type="Proteomes" id="UP001158644">
    <property type="component" value="Unassembled WGS sequence"/>
</dbReference>
<comment type="caution">
    <text evidence="2">The sequence shown here is derived from an EMBL/GenBank/DDBJ whole genome shotgun (WGS) entry which is preliminary data.</text>
</comment>
<gene>
    <name evidence="2" type="ORF">N5C72_26825</name>
</gene>
<sequence length="301" mass="33314">MISRDLIRALNQEIHDGEGSRSCHLTALIDMALVPEDQRQEIAEHVAGDAHPLLMDPQLDALKPLGPILIGANGFGPAQYETVLAKVGARCAAYVNSWISSVVPPQELALHFSGATYAIGESNQQYLLRYYDPAITPLLYAHADREWVSRFFGPVLSWWFQDATQASSLWRRIRGRGRSDGSSPAQPLHLSTALWQVLESDPLPHRLLHTLEAQLPHVFDSTCGGVRLAQVEAQLNAGRRSGLTRHEDLTTYVIVGMNRSWSQRVLDRRWQNALDRAATGAETLNESLAALARASVKDVQS</sequence>
<dbReference type="Pfam" id="PF13503">
    <property type="entry name" value="DUF4123"/>
    <property type="match status" value="1"/>
</dbReference>
<name>A0ABD4Z3D2_9BURK</name>
<organism evidence="2 3">
    <name type="scientific">Achromobacter mucicolens</name>
    <dbReference type="NCBI Taxonomy" id="1389922"/>
    <lineage>
        <taxon>Bacteria</taxon>
        <taxon>Pseudomonadati</taxon>
        <taxon>Pseudomonadota</taxon>
        <taxon>Betaproteobacteria</taxon>
        <taxon>Burkholderiales</taxon>
        <taxon>Alcaligenaceae</taxon>
        <taxon>Achromobacter</taxon>
    </lineage>
</organism>
<dbReference type="EMBL" id="JAOBZK010000068">
    <property type="protein sequence ID" value="MDH1181705.1"/>
    <property type="molecule type" value="Genomic_DNA"/>
</dbReference>
<dbReference type="InterPro" id="IPR025391">
    <property type="entry name" value="DUF4123"/>
</dbReference>
<evidence type="ECO:0000313" key="2">
    <source>
        <dbReference type="EMBL" id="MDH1181705.1"/>
    </source>
</evidence>
<protein>
    <submittedName>
        <fullName evidence="2">DUF4123 domain-containing protein</fullName>
    </submittedName>
</protein>
<accession>A0ABD4Z3D2</accession>